<organism evidence="1 2">
    <name type="scientific">Plebeiibacterium sediminum</name>
    <dbReference type="NCBI Taxonomy" id="2992112"/>
    <lineage>
        <taxon>Bacteria</taxon>
        <taxon>Pseudomonadati</taxon>
        <taxon>Bacteroidota</taxon>
        <taxon>Bacteroidia</taxon>
        <taxon>Marinilabiliales</taxon>
        <taxon>Marinilabiliaceae</taxon>
        <taxon>Plebeiibacterium</taxon>
    </lineage>
</organism>
<keyword evidence="1" id="KW-0808">Transferase</keyword>
<dbReference type="Gene3D" id="3.40.1010.10">
    <property type="entry name" value="Cobalt-precorrin-4 Transmethylase, Domain 1"/>
    <property type="match status" value="1"/>
</dbReference>
<comment type="caution">
    <text evidence="1">The sequence shown here is derived from an EMBL/GenBank/DDBJ whole genome shotgun (WGS) entry which is preliminary data.</text>
</comment>
<dbReference type="InterPro" id="IPR014777">
    <property type="entry name" value="4pyrrole_Mease_sub1"/>
</dbReference>
<dbReference type="InterPro" id="IPR014776">
    <property type="entry name" value="4pyrrole_Mease_sub2"/>
</dbReference>
<dbReference type="Gene3D" id="3.30.950.10">
    <property type="entry name" value="Methyltransferase, Cobalt-precorrin-4 Transmethylase, Domain 2"/>
    <property type="match status" value="1"/>
</dbReference>
<reference evidence="1" key="1">
    <citation type="submission" date="2022-10" db="EMBL/GenBank/DDBJ databases">
        <authorList>
            <person name="Yu W.X."/>
        </authorList>
    </citation>
    <scope>NUCLEOTIDE SEQUENCE</scope>
    <source>
        <strain evidence="1">AAT</strain>
    </source>
</reference>
<name>A0AAE3M7H5_9BACT</name>
<dbReference type="InterPro" id="IPR008189">
    <property type="entry name" value="rRNA_ssu_MeTfrase_I"/>
</dbReference>
<protein>
    <submittedName>
        <fullName evidence="1">SAM-dependent methyltransferase</fullName>
    </submittedName>
</protein>
<dbReference type="GO" id="GO:0008168">
    <property type="term" value="F:methyltransferase activity"/>
    <property type="evidence" value="ECO:0007669"/>
    <property type="project" value="UniProtKB-KW"/>
</dbReference>
<dbReference type="GO" id="GO:0032259">
    <property type="term" value="P:methylation"/>
    <property type="evidence" value="ECO:0007669"/>
    <property type="project" value="UniProtKB-KW"/>
</dbReference>
<dbReference type="RefSeq" id="WP_301192086.1">
    <property type="nucleotide sequence ID" value="NZ_JAPDPJ010000056.1"/>
</dbReference>
<dbReference type="AlphaFoldDB" id="A0AAE3M7H5"/>
<dbReference type="EMBL" id="JAPDPJ010000056">
    <property type="protein sequence ID" value="MCW3788528.1"/>
    <property type="molecule type" value="Genomic_DNA"/>
</dbReference>
<dbReference type="CDD" id="cd11649">
    <property type="entry name" value="RsmI_like"/>
    <property type="match status" value="1"/>
</dbReference>
<accession>A0AAE3M7H5</accession>
<dbReference type="InterPro" id="IPR035996">
    <property type="entry name" value="4pyrrol_Methylase_sf"/>
</dbReference>
<proteinExistence type="predicted"/>
<dbReference type="PANTHER" id="PTHR46111:SF2">
    <property type="entry name" value="SAM-DEPENDENT METHYLTRANSFERASE"/>
    <property type="match status" value="1"/>
</dbReference>
<dbReference type="PIRSF" id="PIRSF005917">
    <property type="entry name" value="MTase_YraL"/>
    <property type="match status" value="1"/>
</dbReference>
<evidence type="ECO:0000313" key="2">
    <source>
        <dbReference type="Proteomes" id="UP001209229"/>
    </source>
</evidence>
<dbReference type="SUPFAM" id="SSF53790">
    <property type="entry name" value="Tetrapyrrole methylase"/>
    <property type="match status" value="1"/>
</dbReference>
<keyword evidence="2" id="KW-1185">Reference proteome</keyword>
<dbReference type="PANTHER" id="PTHR46111">
    <property type="entry name" value="RIBOSOMAL RNA SMALL SUBUNIT METHYLTRANSFERASE I"/>
    <property type="match status" value="1"/>
</dbReference>
<keyword evidence="1" id="KW-0489">Methyltransferase</keyword>
<dbReference type="Proteomes" id="UP001209229">
    <property type="component" value="Unassembled WGS sequence"/>
</dbReference>
<gene>
    <name evidence="1" type="ORF">OM075_18820</name>
</gene>
<evidence type="ECO:0000313" key="1">
    <source>
        <dbReference type="EMBL" id="MCW3788528.1"/>
    </source>
</evidence>
<sequence>MAGTVFLVPNTLGETTVESVIPSEVCLLIKQIKYFIVEDIRTTRRFLKKVDKEIDIDELTFYVLNKHTTPQQKSSFLNVVKKGENVGIVSEAGVPGVADPGADIVAMAHQQNFKVVPLVGPSSILLSLMASGMNGQSFAFHGYIPIKAGDRAKAIKHLEGISIREKQTQIFIEAPYRNNHLLKDIIANCNPKTKVCVACDITLESEYIKTKTVAQWKGKLPELHKKPTIFLIQG</sequence>